<reference evidence="4 5" key="1">
    <citation type="submission" date="2016-07" db="EMBL/GenBank/DDBJ databases">
        <authorList>
            <person name="Lefevre C.T."/>
        </authorList>
    </citation>
    <scope>NUCLEOTIDE SEQUENCE [LARGE SCALE GENOMIC DNA]</scope>
    <source>
        <strain evidence="4">PR1</strain>
    </source>
</reference>
<dbReference type="InterPro" id="IPR036397">
    <property type="entry name" value="RNaseH_sf"/>
</dbReference>
<dbReference type="GO" id="GO:0005829">
    <property type="term" value="C:cytosol"/>
    <property type="evidence" value="ECO:0007669"/>
    <property type="project" value="TreeGrafter"/>
</dbReference>
<evidence type="ECO:0000313" key="5">
    <source>
        <dbReference type="Proteomes" id="UP000231658"/>
    </source>
</evidence>
<gene>
    <name evidence="4" type="ORF">MTBPR1_140052</name>
</gene>
<dbReference type="PANTHER" id="PTHR30231">
    <property type="entry name" value="DNA POLYMERASE III SUBUNIT EPSILON"/>
    <property type="match status" value="1"/>
</dbReference>
<proteinExistence type="predicted"/>
<dbReference type="InterPro" id="IPR012337">
    <property type="entry name" value="RNaseH-like_sf"/>
</dbReference>
<dbReference type="FunFam" id="3.30.420.10:FF:000045">
    <property type="entry name" value="3'-5' exonuclease DinG"/>
    <property type="match status" value="1"/>
</dbReference>
<name>A0A1C3RFE5_9PROT</name>
<keyword evidence="5" id="KW-1185">Reference proteome</keyword>
<evidence type="ECO:0000313" key="4">
    <source>
        <dbReference type="EMBL" id="SCA55934.1"/>
    </source>
</evidence>
<feature type="domain" description="Exonuclease" evidence="3">
    <location>
        <begin position="39"/>
        <end position="204"/>
    </location>
</feature>
<organism evidence="4 5">
    <name type="scientific">Candidatus Terasakiella magnetica</name>
    <dbReference type="NCBI Taxonomy" id="1867952"/>
    <lineage>
        <taxon>Bacteria</taxon>
        <taxon>Pseudomonadati</taxon>
        <taxon>Pseudomonadota</taxon>
        <taxon>Alphaproteobacteria</taxon>
        <taxon>Rhodospirillales</taxon>
        <taxon>Terasakiellaceae</taxon>
        <taxon>Terasakiella</taxon>
    </lineage>
</organism>
<sequence>MNDYEGMAKALEETGQYKVLRKLTPKQFINPYDGTETRNGLFVDVETTGLDYLKDEIIEIAMVPFTYSVDGRIFEVKEAFQGLREPSEPISEEITAITGITNDMLKGQSIDVDEVNAFASTVNLVIAHNASFDRKFLENFAGVFETKAWGCSVKEVPWTEEGYDGAKLGYLANSMGFFFDAHRATDDCLASIEILSKKLPATGCLAFFKLLENARKTTYRIWAENAPFDFKDILKGRGYRWNPGNDGRPKAWYIDVLEDELDAEENYLKEEIYQRDVDVFSTKITAYDRYSVRV</sequence>
<evidence type="ECO:0000259" key="3">
    <source>
        <dbReference type="SMART" id="SM00479"/>
    </source>
</evidence>
<dbReference type="Pfam" id="PF00929">
    <property type="entry name" value="RNase_T"/>
    <property type="match status" value="1"/>
</dbReference>
<dbReference type="SMART" id="SM00479">
    <property type="entry name" value="EXOIII"/>
    <property type="match status" value="1"/>
</dbReference>
<dbReference type="CDD" id="cd06127">
    <property type="entry name" value="DEDDh"/>
    <property type="match status" value="1"/>
</dbReference>
<dbReference type="STRING" id="1867952.MTBPR1_140052"/>
<dbReference type="NCBIfam" id="NF006615">
    <property type="entry name" value="PRK09182.1"/>
    <property type="match status" value="1"/>
</dbReference>
<dbReference type="GO" id="GO:0045004">
    <property type="term" value="P:DNA replication proofreading"/>
    <property type="evidence" value="ECO:0007669"/>
    <property type="project" value="TreeGrafter"/>
</dbReference>
<dbReference type="OrthoDB" id="7427781at2"/>
<keyword evidence="4" id="KW-0269">Exonuclease</keyword>
<dbReference type="SUPFAM" id="SSF53098">
    <property type="entry name" value="Ribonuclease H-like"/>
    <property type="match status" value="1"/>
</dbReference>
<evidence type="ECO:0000256" key="1">
    <source>
        <dbReference type="ARBA" id="ARBA00025483"/>
    </source>
</evidence>
<protein>
    <submittedName>
        <fullName evidence="4">DNA polymerase III epsilon subunit and related 3'-5' exonuclease</fullName>
    </submittedName>
</protein>
<dbReference type="EMBL" id="FLYE01000006">
    <property type="protein sequence ID" value="SCA55934.1"/>
    <property type="molecule type" value="Genomic_DNA"/>
</dbReference>
<comment type="subunit">
    <text evidence="2">DNA polymerase III contains a core (composed of alpha, epsilon and theta chains) that associates with a tau subunit. This core dimerizes to form the POLIII' complex. PolIII' associates with the gamma complex (composed of gamma, delta, delta', psi and chi chains) and with the beta chain to form the complete DNA polymerase III complex.</text>
</comment>
<evidence type="ECO:0000256" key="2">
    <source>
        <dbReference type="ARBA" id="ARBA00026073"/>
    </source>
</evidence>
<keyword evidence="4" id="KW-0540">Nuclease</keyword>
<comment type="function">
    <text evidence="1">DNA polymerase III is a complex, multichain enzyme responsible for most of the replicative synthesis in bacteria. The epsilon subunit contain the editing function and is a proofreading 3'-5' exonuclease.</text>
</comment>
<dbReference type="RefSeq" id="WP_069186630.1">
    <property type="nucleotide sequence ID" value="NZ_FLYE01000006.1"/>
</dbReference>
<keyword evidence="4" id="KW-0378">Hydrolase</keyword>
<dbReference type="GO" id="GO:0008408">
    <property type="term" value="F:3'-5' exonuclease activity"/>
    <property type="evidence" value="ECO:0007669"/>
    <property type="project" value="TreeGrafter"/>
</dbReference>
<dbReference type="InterPro" id="IPR013520">
    <property type="entry name" value="Ribonucl_H"/>
</dbReference>
<dbReference type="Proteomes" id="UP000231658">
    <property type="component" value="Unassembled WGS sequence"/>
</dbReference>
<dbReference type="Gene3D" id="3.30.420.10">
    <property type="entry name" value="Ribonuclease H-like superfamily/Ribonuclease H"/>
    <property type="match status" value="1"/>
</dbReference>
<dbReference type="GO" id="GO:0003676">
    <property type="term" value="F:nucleic acid binding"/>
    <property type="evidence" value="ECO:0007669"/>
    <property type="project" value="InterPro"/>
</dbReference>
<dbReference type="AlphaFoldDB" id="A0A1C3RFE5"/>
<accession>A0A1C3RFE5</accession>
<dbReference type="PANTHER" id="PTHR30231:SF37">
    <property type="entry name" value="EXODEOXYRIBONUCLEASE 10"/>
    <property type="match status" value="1"/>
</dbReference>